<sequence>MDSFRQTLHIYSDSSSKLQFKKSTFTHFLVFLVNLFNLLNNLGYYTTIATTPSKTQKN</sequence>
<protein>
    <submittedName>
        <fullName evidence="2">Uncharacterized protein</fullName>
    </submittedName>
</protein>
<dbReference type="EMBL" id="GBRH01192664">
    <property type="protein sequence ID" value="JAE05232.1"/>
    <property type="molecule type" value="Transcribed_RNA"/>
</dbReference>
<reference evidence="2" key="1">
    <citation type="submission" date="2014-09" db="EMBL/GenBank/DDBJ databases">
        <authorList>
            <person name="Magalhaes I.L.F."/>
            <person name="Oliveira U."/>
            <person name="Santos F.R."/>
            <person name="Vidigal T.H.D.A."/>
            <person name="Brescovit A.D."/>
            <person name="Santos A.J."/>
        </authorList>
    </citation>
    <scope>NUCLEOTIDE SEQUENCE</scope>
    <source>
        <tissue evidence="2">Shoot tissue taken approximately 20 cm above the soil surface</tissue>
    </source>
</reference>
<name>A0A0A9EYR8_ARUDO</name>
<evidence type="ECO:0000313" key="2">
    <source>
        <dbReference type="EMBL" id="JAE05232.1"/>
    </source>
</evidence>
<feature type="transmembrane region" description="Helical" evidence="1">
    <location>
        <begin position="25"/>
        <end position="45"/>
    </location>
</feature>
<dbReference type="AlphaFoldDB" id="A0A0A9EYR8"/>
<accession>A0A0A9EYR8</accession>
<keyword evidence="1" id="KW-0472">Membrane</keyword>
<keyword evidence="1" id="KW-0812">Transmembrane</keyword>
<organism evidence="2">
    <name type="scientific">Arundo donax</name>
    <name type="common">Giant reed</name>
    <name type="synonym">Donax arundinaceus</name>
    <dbReference type="NCBI Taxonomy" id="35708"/>
    <lineage>
        <taxon>Eukaryota</taxon>
        <taxon>Viridiplantae</taxon>
        <taxon>Streptophyta</taxon>
        <taxon>Embryophyta</taxon>
        <taxon>Tracheophyta</taxon>
        <taxon>Spermatophyta</taxon>
        <taxon>Magnoliopsida</taxon>
        <taxon>Liliopsida</taxon>
        <taxon>Poales</taxon>
        <taxon>Poaceae</taxon>
        <taxon>PACMAD clade</taxon>
        <taxon>Arundinoideae</taxon>
        <taxon>Arundineae</taxon>
        <taxon>Arundo</taxon>
    </lineage>
</organism>
<keyword evidence="1" id="KW-1133">Transmembrane helix</keyword>
<reference evidence="2" key="2">
    <citation type="journal article" date="2015" name="Data Brief">
        <title>Shoot transcriptome of the giant reed, Arundo donax.</title>
        <authorList>
            <person name="Barrero R.A."/>
            <person name="Guerrero F.D."/>
            <person name="Moolhuijzen P."/>
            <person name="Goolsby J.A."/>
            <person name="Tidwell J."/>
            <person name="Bellgard S.E."/>
            <person name="Bellgard M.I."/>
        </authorList>
    </citation>
    <scope>NUCLEOTIDE SEQUENCE</scope>
    <source>
        <tissue evidence="2">Shoot tissue taken approximately 20 cm above the soil surface</tissue>
    </source>
</reference>
<evidence type="ECO:0000256" key="1">
    <source>
        <dbReference type="SAM" id="Phobius"/>
    </source>
</evidence>
<proteinExistence type="predicted"/>